<dbReference type="AlphaFoldDB" id="A0AAJ2DAX3"/>
<organism evidence="1 2">
    <name type="scientific">Serratia fonticola</name>
    <dbReference type="NCBI Taxonomy" id="47917"/>
    <lineage>
        <taxon>Bacteria</taxon>
        <taxon>Pseudomonadati</taxon>
        <taxon>Pseudomonadota</taxon>
        <taxon>Gammaproteobacteria</taxon>
        <taxon>Enterobacterales</taxon>
        <taxon>Yersiniaceae</taxon>
        <taxon>Serratia</taxon>
    </lineage>
</organism>
<evidence type="ECO:0000313" key="2">
    <source>
        <dbReference type="Proteomes" id="UP001224622"/>
    </source>
</evidence>
<dbReference type="EMBL" id="JAVIGA010000024">
    <property type="protein sequence ID" value="MDQ9128589.1"/>
    <property type="molecule type" value="Genomic_DNA"/>
</dbReference>
<gene>
    <name evidence="1" type="ORF">RDT67_19410</name>
</gene>
<protein>
    <recommendedName>
        <fullName evidence="3">Excisionase</fullName>
    </recommendedName>
</protein>
<dbReference type="Proteomes" id="UP001224622">
    <property type="component" value="Unassembled WGS sequence"/>
</dbReference>
<reference evidence="1" key="1">
    <citation type="submission" date="2023-08" db="EMBL/GenBank/DDBJ databases">
        <title>The Comparative Genomic Analysis of Yersiniaceae from Polar Regions.</title>
        <authorList>
            <person name="Goncharov A."/>
            <person name="Aslanov B."/>
            <person name="Kolodzhieva V."/>
            <person name="Azarov D."/>
            <person name="Mochov A."/>
            <person name="Lebedeva E."/>
        </authorList>
    </citation>
    <scope>NUCLEOTIDE SEQUENCE</scope>
    <source>
        <strain evidence="1">Vf</strain>
    </source>
</reference>
<name>A0AAJ2DAX3_SERFO</name>
<dbReference type="RefSeq" id="WP_021805922.1">
    <property type="nucleotide sequence ID" value="NZ_CAMITP010000003.1"/>
</dbReference>
<sequence length="72" mass="8133">MAKEAKLMKASAWGKREFEVGSIPDNRTIRRWIEIGELQGRIVDGAAWVISTEKWGVSAVVSQRVHQLINEV</sequence>
<evidence type="ECO:0000313" key="1">
    <source>
        <dbReference type="EMBL" id="MDQ9128589.1"/>
    </source>
</evidence>
<comment type="caution">
    <text evidence="1">The sequence shown here is derived from an EMBL/GenBank/DDBJ whole genome shotgun (WGS) entry which is preliminary data.</text>
</comment>
<accession>A0AAJ2DAX3</accession>
<proteinExistence type="predicted"/>
<evidence type="ECO:0008006" key="3">
    <source>
        <dbReference type="Google" id="ProtNLM"/>
    </source>
</evidence>